<evidence type="ECO:0000313" key="1">
    <source>
        <dbReference type="EMBL" id="CAB4783852.1"/>
    </source>
</evidence>
<dbReference type="AlphaFoldDB" id="A0A6J6WFJ3"/>
<name>A0A6J6WFJ3_9ZZZZ</name>
<sequence length="47" mass="4868">MLLGLDGICIISHGSSNATAIMNALRVGAEMADAGIVETLRTTIRPI</sequence>
<dbReference type="Gene3D" id="3.40.718.10">
    <property type="entry name" value="Isopropylmalate Dehydrogenase"/>
    <property type="match status" value="1"/>
</dbReference>
<gene>
    <name evidence="1" type="ORF">UFOPK2958_00716</name>
</gene>
<dbReference type="EMBL" id="CAFAAB010000068">
    <property type="protein sequence ID" value="CAB4783852.1"/>
    <property type="molecule type" value="Genomic_DNA"/>
</dbReference>
<proteinExistence type="predicted"/>
<protein>
    <submittedName>
        <fullName evidence="1">Unannotated protein</fullName>
    </submittedName>
</protein>
<accession>A0A6J6WFJ3</accession>
<dbReference type="SUPFAM" id="SSF53659">
    <property type="entry name" value="Isocitrate/Isopropylmalate dehydrogenase-like"/>
    <property type="match status" value="1"/>
</dbReference>
<organism evidence="1">
    <name type="scientific">freshwater metagenome</name>
    <dbReference type="NCBI Taxonomy" id="449393"/>
    <lineage>
        <taxon>unclassified sequences</taxon>
        <taxon>metagenomes</taxon>
        <taxon>ecological metagenomes</taxon>
    </lineage>
</organism>
<reference evidence="1" key="1">
    <citation type="submission" date="2020-05" db="EMBL/GenBank/DDBJ databases">
        <authorList>
            <person name="Chiriac C."/>
            <person name="Salcher M."/>
            <person name="Ghai R."/>
            <person name="Kavagutti S V."/>
        </authorList>
    </citation>
    <scope>NUCLEOTIDE SEQUENCE</scope>
</reference>